<organism evidence="2 3">
    <name type="scientific">Winogradskya consettensis</name>
    <dbReference type="NCBI Taxonomy" id="113560"/>
    <lineage>
        <taxon>Bacteria</taxon>
        <taxon>Bacillati</taxon>
        <taxon>Actinomycetota</taxon>
        <taxon>Actinomycetes</taxon>
        <taxon>Micromonosporales</taxon>
        <taxon>Micromonosporaceae</taxon>
        <taxon>Winogradskya</taxon>
    </lineage>
</organism>
<sequence length="142" mass="14954">MTTSTAPASGPSVADRAAVAALPGRIVEAWAKNDAQAFAEVFVPDGTMILPGVFVSGRDAIRDFMADAFAGPYKDSRVTGDPIGLQFYSAEVGLLLTEGGFLLGDDTTVSADNAIRASWLVTKREGSWHLAAYQNSPRDSSN</sequence>
<dbReference type="Pfam" id="PF12680">
    <property type="entry name" value="SnoaL_2"/>
    <property type="match status" value="1"/>
</dbReference>
<gene>
    <name evidence="2" type="ORF">Aco04nite_81690</name>
</gene>
<reference evidence="2" key="1">
    <citation type="submission" date="2021-03" db="EMBL/GenBank/DDBJ databases">
        <title>Whole genome shotgun sequence of Actinoplanes consettensis NBRC 14913.</title>
        <authorList>
            <person name="Komaki H."/>
            <person name="Tamura T."/>
        </authorList>
    </citation>
    <scope>NUCLEOTIDE SEQUENCE</scope>
    <source>
        <strain evidence="2">NBRC 14913</strain>
    </source>
</reference>
<dbReference type="InterPro" id="IPR011944">
    <property type="entry name" value="Steroid_delta5-4_isomerase"/>
</dbReference>
<dbReference type="SUPFAM" id="SSF54427">
    <property type="entry name" value="NTF2-like"/>
    <property type="match status" value="1"/>
</dbReference>
<keyword evidence="3" id="KW-1185">Reference proteome</keyword>
<proteinExistence type="predicted"/>
<comment type="caution">
    <text evidence="2">The sequence shown here is derived from an EMBL/GenBank/DDBJ whole genome shotgun (WGS) entry which is preliminary data.</text>
</comment>
<dbReference type="InterPro" id="IPR032710">
    <property type="entry name" value="NTF2-like_dom_sf"/>
</dbReference>
<protein>
    <recommendedName>
        <fullName evidence="1">SnoaL-like domain-containing protein</fullName>
    </recommendedName>
</protein>
<accession>A0A919W672</accession>
<dbReference type="AlphaFoldDB" id="A0A919W672"/>
<evidence type="ECO:0000313" key="2">
    <source>
        <dbReference type="EMBL" id="GIM82473.1"/>
    </source>
</evidence>
<dbReference type="EMBL" id="BOQP01000051">
    <property type="protein sequence ID" value="GIM82473.1"/>
    <property type="molecule type" value="Genomic_DNA"/>
</dbReference>
<evidence type="ECO:0000259" key="1">
    <source>
        <dbReference type="Pfam" id="PF12680"/>
    </source>
</evidence>
<dbReference type="Gene3D" id="3.10.450.50">
    <property type="match status" value="1"/>
</dbReference>
<dbReference type="RefSeq" id="WP_213002542.1">
    <property type="nucleotide sequence ID" value="NZ_BAAATW010000002.1"/>
</dbReference>
<dbReference type="NCBIfam" id="TIGR02246">
    <property type="entry name" value="SgcJ/EcaC family oxidoreductase"/>
    <property type="match status" value="1"/>
</dbReference>
<feature type="domain" description="SnoaL-like" evidence="1">
    <location>
        <begin position="25"/>
        <end position="79"/>
    </location>
</feature>
<evidence type="ECO:0000313" key="3">
    <source>
        <dbReference type="Proteomes" id="UP000680865"/>
    </source>
</evidence>
<dbReference type="InterPro" id="IPR037401">
    <property type="entry name" value="SnoaL-like"/>
</dbReference>
<name>A0A919W672_9ACTN</name>
<dbReference type="Proteomes" id="UP000680865">
    <property type="component" value="Unassembled WGS sequence"/>
</dbReference>